<comment type="similarity">
    <text evidence="1">Belongs to the GMC oxidoreductase family.</text>
</comment>
<dbReference type="Pfam" id="PF05199">
    <property type="entry name" value="GMC_oxred_C"/>
    <property type="match status" value="1"/>
</dbReference>
<keyword evidence="7" id="KW-1185">Reference proteome</keyword>
<keyword evidence="2" id="KW-0285">Flavoprotein</keyword>
<protein>
    <submittedName>
        <fullName evidence="6">Oxygen-dependent choline dehydrogenase</fullName>
    </submittedName>
</protein>
<dbReference type="Proteomes" id="UP001303115">
    <property type="component" value="Unassembled WGS sequence"/>
</dbReference>
<dbReference type="PIRSF" id="PIRSF000137">
    <property type="entry name" value="Alcohol_oxidase"/>
    <property type="match status" value="1"/>
</dbReference>
<accession>A0AAN6P593</accession>
<evidence type="ECO:0000259" key="5">
    <source>
        <dbReference type="Pfam" id="PF05199"/>
    </source>
</evidence>
<dbReference type="PANTHER" id="PTHR11552:SF115">
    <property type="entry name" value="DEHYDROGENASE XPTC-RELATED"/>
    <property type="match status" value="1"/>
</dbReference>
<dbReference type="Gene3D" id="3.30.560.10">
    <property type="entry name" value="Glucose Oxidase, domain 3"/>
    <property type="match status" value="1"/>
</dbReference>
<dbReference type="GO" id="GO:0044550">
    <property type="term" value="P:secondary metabolite biosynthetic process"/>
    <property type="evidence" value="ECO:0007669"/>
    <property type="project" value="TreeGrafter"/>
</dbReference>
<feature type="domain" description="Glucose-methanol-choline oxidoreductase C-terminal" evidence="5">
    <location>
        <begin position="473"/>
        <end position="613"/>
    </location>
</feature>
<dbReference type="Pfam" id="PF00732">
    <property type="entry name" value="GMC_oxred_N"/>
    <property type="match status" value="1"/>
</dbReference>
<dbReference type="InterPro" id="IPR007867">
    <property type="entry name" value="GMC_OxRtase_C"/>
</dbReference>
<keyword evidence="2" id="KW-0274">FAD</keyword>
<evidence type="ECO:0000256" key="3">
    <source>
        <dbReference type="SAM" id="SignalP"/>
    </source>
</evidence>
<evidence type="ECO:0000256" key="2">
    <source>
        <dbReference type="PIRSR" id="PIRSR000137-2"/>
    </source>
</evidence>
<feature type="signal peptide" evidence="3">
    <location>
        <begin position="1"/>
        <end position="22"/>
    </location>
</feature>
<feature type="binding site" evidence="2">
    <location>
        <position position="264"/>
    </location>
    <ligand>
        <name>FAD</name>
        <dbReference type="ChEBI" id="CHEBI:57692"/>
    </ligand>
</feature>
<evidence type="ECO:0000256" key="1">
    <source>
        <dbReference type="ARBA" id="ARBA00010790"/>
    </source>
</evidence>
<dbReference type="InterPro" id="IPR000172">
    <property type="entry name" value="GMC_OxRdtase_N"/>
</dbReference>
<name>A0AAN6P593_9PEZI</name>
<gene>
    <name evidence="6" type="ORF">C8A01DRAFT_20859</name>
</gene>
<dbReference type="InterPro" id="IPR036188">
    <property type="entry name" value="FAD/NAD-bd_sf"/>
</dbReference>
<feature type="domain" description="Glucose-methanol-choline oxidoreductase N-terminal" evidence="4">
    <location>
        <begin position="36"/>
        <end position="343"/>
    </location>
</feature>
<evidence type="ECO:0000313" key="7">
    <source>
        <dbReference type="Proteomes" id="UP001303115"/>
    </source>
</evidence>
<feature type="chain" id="PRO_5043036378" evidence="3">
    <location>
        <begin position="23"/>
        <end position="629"/>
    </location>
</feature>
<dbReference type="GO" id="GO:0050660">
    <property type="term" value="F:flavin adenine dinucleotide binding"/>
    <property type="evidence" value="ECO:0007669"/>
    <property type="project" value="InterPro"/>
</dbReference>
<dbReference type="SUPFAM" id="SSF51905">
    <property type="entry name" value="FAD/NAD(P)-binding domain"/>
    <property type="match status" value="1"/>
</dbReference>
<dbReference type="InterPro" id="IPR012132">
    <property type="entry name" value="GMC_OxRdtase"/>
</dbReference>
<comment type="cofactor">
    <cofactor evidence="2">
        <name>FAD</name>
        <dbReference type="ChEBI" id="CHEBI:57692"/>
    </cofactor>
</comment>
<sequence length="629" mass="67917">MVARNPLQSVAWLCVCLPWTAAQRVLRKPSDAKESYDYIIAGGGLTGLVVANRLTEDPKTTVLVVEYGDLAESWNLSMPYYANWVQDASLMFATPSTPQRGLGDRVFNLPLGATVGGGSTVNGMAYVRGARVDYDTWESIGNRGWGWNEMFKYFKKSSTLNVPSPEVVEQLGYTYDMSSYGHGPAQTTLPPWQWPDVYYLNRAWSEDLGYPFLDDGGMSGDLLGASWKPISIDGKNMTRSSARKAYYDPVQHRPNLQLLVNSYVAKVQIRKSTAKGVDVFSRDDSSAKTSISAKEEVILAAGGIHTPQILQLSGIGPRDLLERLDIPVVEDLPGVGANFMDHPTIRGTSFRFNNANPINFAALVNNATFFNAAWDAYMANRTGPLTASHGNTHVIASLHNLTADAPRLIHTLITSLNSSSYLPTHYLNKPTLLAGYAAQLSLLTEALLSGTNPLTEFAWGGGTPGMGAVLQKPLSRGTVLVNSTDPHPALSPPLVDFNALAHPFDARVVVLAFKMVRRVLLAAPAMGPLGVEELVPGEAVQSEEEIEAVLRESLVSPHNAHPCGTAGMMPRELGGVVDDELRVYGVKRLRVVDASILPVIVAANLQGTMYAVAEKAADVIRGTGRGGGE</sequence>
<reference evidence="7" key="1">
    <citation type="journal article" date="2023" name="Mol. Phylogenet. Evol.">
        <title>Genome-scale phylogeny and comparative genomics of the fungal order Sordariales.</title>
        <authorList>
            <person name="Hensen N."/>
            <person name="Bonometti L."/>
            <person name="Westerberg I."/>
            <person name="Brannstrom I.O."/>
            <person name="Guillou S."/>
            <person name="Cros-Aarteil S."/>
            <person name="Calhoun S."/>
            <person name="Haridas S."/>
            <person name="Kuo A."/>
            <person name="Mondo S."/>
            <person name="Pangilinan J."/>
            <person name="Riley R."/>
            <person name="LaButti K."/>
            <person name="Andreopoulos B."/>
            <person name="Lipzen A."/>
            <person name="Chen C."/>
            <person name="Yan M."/>
            <person name="Daum C."/>
            <person name="Ng V."/>
            <person name="Clum A."/>
            <person name="Steindorff A."/>
            <person name="Ohm R.A."/>
            <person name="Martin F."/>
            <person name="Silar P."/>
            <person name="Natvig D.O."/>
            <person name="Lalanne C."/>
            <person name="Gautier V."/>
            <person name="Ament-Velasquez S.L."/>
            <person name="Kruys A."/>
            <person name="Hutchinson M.I."/>
            <person name="Powell A.J."/>
            <person name="Barry K."/>
            <person name="Miller A.N."/>
            <person name="Grigoriev I.V."/>
            <person name="Debuchy R."/>
            <person name="Gladieux P."/>
            <person name="Hiltunen Thoren M."/>
            <person name="Johannesson H."/>
        </authorList>
    </citation>
    <scope>NUCLEOTIDE SEQUENCE [LARGE SCALE GENOMIC DNA]</scope>
    <source>
        <strain evidence="7">CBS 284.82</strain>
    </source>
</reference>
<keyword evidence="3" id="KW-0732">Signal</keyword>
<evidence type="ECO:0000313" key="6">
    <source>
        <dbReference type="EMBL" id="KAK4032013.1"/>
    </source>
</evidence>
<proteinExistence type="inferred from homology"/>
<dbReference type="PANTHER" id="PTHR11552">
    <property type="entry name" value="GLUCOSE-METHANOL-CHOLINE GMC OXIDOREDUCTASE"/>
    <property type="match status" value="1"/>
</dbReference>
<dbReference type="SUPFAM" id="SSF54373">
    <property type="entry name" value="FAD-linked reductases, C-terminal domain"/>
    <property type="match status" value="1"/>
</dbReference>
<dbReference type="GO" id="GO:0016614">
    <property type="term" value="F:oxidoreductase activity, acting on CH-OH group of donors"/>
    <property type="evidence" value="ECO:0007669"/>
    <property type="project" value="InterPro"/>
</dbReference>
<dbReference type="AlphaFoldDB" id="A0AAN6P593"/>
<comment type="caution">
    <text evidence="6">The sequence shown here is derived from an EMBL/GenBank/DDBJ whole genome shotgun (WGS) entry which is preliminary data.</text>
</comment>
<dbReference type="EMBL" id="MU854662">
    <property type="protein sequence ID" value="KAK4032013.1"/>
    <property type="molecule type" value="Genomic_DNA"/>
</dbReference>
<organism evidence="6 7">
    <name type="scientific">Parachaetomium inaequale</name>
    <dbReference type="NCBI Taxonomy" id="2588326"/>
    <lineage>
        <taxon>Eukaryota</taxon>
        <taxon>Fungi</taxon>
        <taxon>Dikarya</taxon>
        <taxon>Ascomycota</taxon>
        <taxon>Pezizomycotina</taxon>
        <taxon>Sordariomycetes</taxon>
        <taxon>Sordariomycetidae</taxon>
        <taxon>Sordariales</taxon>
        <taxon>Chaetomiaceae</taxon>
        <taxon>Parachaetomium</taxon>
    </lineage>
</organism>
<dbReference type="Gene3D" id="3.50.50.60">
    <property type="entry name" value="FAD/NAD(P)-binding domain"/>
    <property type="match status" value="1"/>
</dbReference>
<evidence type="ECO:0000259" key="4">
    <source>
        <dbReference type="Pfam" id="PF00732"/>
    </source>
</evidence>